<sequence length="35" mass="4264">MTKPIFMITQRQVIISICREYEFINIVSNMKHCYI</sequence>
<protein>
    <submittedName>
        <fullName evidence="1">Uncharacterized protein</fullName>
    </submittedName>
</protein>
<organism evidence="1">
    <name type="scientific">Anguilla anguilla</name>
    <name type="common">European freshwater eel</name>
    <name type="synonym">Muraena anguilla</name>
    <dbReference type="NCBI Taxonomy" id="7936"/>
    <lineage>
        <taxon>Eukaryota</taxon>
        <taxon>Metazoa</taxon>
        <taxon>Chordata</taxon>
        <taxon>Craniata</taxon>
        <taxon>Vertebrata</taxon>
        <taxon>Euteleostomi</taxon>
        <taxon>Actinopterygii</taxon>
        <taxon>Neopterygii</taxon>
        <taxon>Teleostei</taxon>
        <taxon>Anguilliformes</taxon>
        <taxon>Anguillidae</taxon>
        <taxon>Anguilla</taxon>
    </lineage>
</organism>
<dbReference type="EMBL" id="GBXM01102410">
    <property type="protein sequence ID" value="JAH06167.1"/>
    <property type="molecule type" value="Transcribed_RNA"/>
</dbReference>
<reference evidence="1" key="2">
    <citation type="journal article" date="2015" name="Fish Shellfish Immunol.">
        <title>Early steps in the European eel (Anguilla anguilla)-Vibrio vulnificus interaction in the gills: Role of the RtxA13 toxin.</title>
        <authorList>
            <person name="Callol A."/>
            <person name="Pajuelo D."/>
            <person name="Ebbesson L."/>
            <person name="Teles M."/>
            <person name="MacKenzie S."/>
            <person name="Amaro C."/>
        </authorList>
    </citation>
    <scope>NUCLEOTIDE SEQUENCE</scope>
</reference>
<accession>A0A0E9PPE3</accession>
<proteinExistence type="predicted"/>
<reference evidence="1" key="1">
    <citation type="submission" date="2014-11" db="EMBL/GenBank/DDBJ databases">
        <authorList>
            <person name="Amaro Gonzalez C."/>
        </authorList>
    </citation>
    <scope>NUCLEOTIDE SEQUENCE</scope>
</reference>
<dbReference type="AlphaFoldDB" id="A0A0E9PPE3"/>
<evidence type="ECO:0000313" key="1">
    <source>
        <dbReference type="EMBL" id="JAH06167.1"/>
    </source>
</evidence>
<name>A0A0E9PPE3_ANGAN</name>